<keyword evidence="2" id="KW-1133">Transmembrane helix</keyword>
<feature type="domain" description="Putative adhesive" evidence="4">
    <location>
        <begin position="52"/>
        <end position="343"/>
    </location>
</feature>
<feature type="domain" description="Bacterial Ig" evidence="3">
    <location>
        <begin position="983"/>
        <end position="1061"/>
    </location>
</feature>
<organism evidence="5 6">
    <name type="scientific">Candidatus Enterococcus mansonii</name>
    <dbReference type="NCBI Taxonomy" id="1834181"/>
    <lineage>
        <taxon>Bacteria</taxon>
        <taxon>Bacillati</taxon>
        <taxon>Bacillota</taxon>
        <taxon>Bacilli</taxon>
        <taxon>Lactobacillales</taxon>
        <taxon>Enterococcaceae</taxon>
        <taxon>Enterococcus</taxon>
    </lineage>
</organism>
<feature type="domain" description="Bacterial Ig" evidence="3">
    <location>
        <begin position="2149"/>
        <end position="2231"/>
    </location>
</feature>
<feature type="domain" description="Bacterial Ig" evidence="3">
    <location>
        <begin position="1970"/>
        <end position="2051"/>
    </location>
</feature>
<keyword evidence="6" id="KW-1185">Reference proteome</keyword>
<feature type="compositionally biased region" description="Low complexity" evidence="1">
    <location>
        <begin position="876"/>
        <end position="885"/>
    </location>
</feature>
<feature type="domain" description="Bacterial Ig" evidence="3">
    <location>
        <begin position="709"/>
        <end position="791"/>
    </location>
</feature>
<feature type="domain" description="Bacterial Ig" evidence="3">
    <location>
        <begin position="2063"/>
        <end position="2141"/>
    </location>
</feature>
<dbReference type="InterPro" id="IPR041498">
    <property type="entry name" value="Big_6"/>
</dbReference>
<feature type="domain" description="Bacterial Ig" evidence="3">
    <location>
        <begin position="623"/>
        <end position="701"/>
    </location>
</feature>
<dbReference type="InterPro" id="IPR046762">
    <property type="entry name" value="pAdhesive_17"/>
</dbReference>
<evidence type="ECO:0000259" key="4">
    <source>
        <dbReference type="Pfam" id="PF20609"/>
    </source>
</evidence>
<comment type="caution">
    <text evidence="5">The sequence shown here is derived from an EMBL/GenBank/DDBJ whole genome shotgun (WGS) entry which is preliminary data.</text>
</comment>
<feature type="region of interest" description="Disordered" evidence="1">
    <location>
        <begin position="2306"/>
        <end position="2325"/>
    </location>
</feature>
<feature type="compositionally biased region" description="Low complexity" evidence="1">
    <location>
        <begin position="2316"/>
        <end position="2325"/>
    </location>
</feature>
<keyword evidence="2" id="KW-0812">Transmembrane</keyword>
<feature type="domain" description="Bacterial Ig" evidence="3">
    <location>
        <begin position="1789"/>
        <end position="1871"/>
    </location>
</feature>
<dbReference type="Gene3D" id="2.60.40.10">
    <property type="entry name" value="Immunoglobulins"/>
    <property type="match status" value="28"/>
</dbReference>
<feature type="domain" description="Bacterial Ig" evidence="3">
    <location>
        <begin position="1610"/>
        <end position="1691"/>
    </location>
</feature>
<evidence type="ECO:0000313" key="5">
    <source>
        <dbReference type="EMBL" id="MEI5992544.1"/>
    </source>
</evidence>
<feature type="domain" description="Bacterial Ig" evidence="3">
    <location>
        <begin position="2701"/>
        <end position="2772"/>
    </location>
</feature>
<name>A0ABU8IAS0_9ENTE</name>
<protein>
    <recommendedName>
        <fullName evidence="7">Gram-positive cocci surface proteins LPxTG domain-containing protein</fullName>
    </recommendedName>
</protein>
<feature type="domain" description="Bacterial Ig" evidence="3">
    <location>
        <begin position="2509"/>
        <end position="2591"/>
    </location>
</feature>
<feature type="domain" description="Bacterial Ig" evidence="3">
    <location>
        <begin position="1343"/>
        <end position="1421"/>
    </location>
</feature>
<feature type="compositionally biased region" description="Polar residues" evidence="1">
    <location>
        <begin position="862"/>
        <end position="875"/>
    </location>
</feature>
<feature type="domain" description="Bacterial Ig" evidence="3">
    <location>
        <begin position="1883"/>
        <end position="1961"/>
    </location>
</feature>
<feature type="compositionally biased region" description="Low complexity" evidence="1">
    <location>
        <begin position="2877"/>
        <end position="2891"/>
    </location>
</feature>
<feature type="domain" description="Bacterial Ig" evidence="3">
    <location>
        <begin position="362"/>
        <end position="433"/>
    </location>
</feature>
<gene>
    <name evidence="5" type="ORF">A5880_000066</name>
</gene>
<reference evidence="5" key="1">
    <citation type="submission" date="2018-07" db="EMBL/GenBank/DDBJ databases">
        <title>The Genome Sequence of Enterococcus sp. DIV0659b.</title>
        <authorList>
            <consortium name="The Broad Institute Genomics Platform"/>
            <consortium name="The Broad Institute Genomic Center for Infectious Diseases"/>
            <person name="Earl A."/>
            <person name="Manson A."/>
            <person name="Schwartman J."/>
            <person name="Gilmore M."/>
            <person name="Abouelleil A."/>
            <person name="Cao P."/>
            <person name="Chapman S."/>
            <person name="Cusick C."/>
            <person name="Shea T."/>
            <person name="Young S."/>
            <person name="Neafsey D."/>
            <person name="Nusbaum C."/>
            <person name="Birren B."/>
        </authorList>
    </citation>
    <scope>NUCLEOTIDE SEQUENCE [LARGE SCALE GENOMIC DNA]</scope>
    <source>
        <strain evidence="5">4G2_DIV0659</strain>
    </source>
</reference>
<accession>A0ABU8IAS0</accession>
<feature type="domain" description="Bacterial Ig" evidence="3">
    <location>
        <begin position="1250"/>
        <end position="1331"/>
    </location>
</feature>
<feature type="compositionally biased region" description="Polar residues" evidence="1">
    <location>
        <begin position="2306"/>
        <end position="2315"/>
    </location>
</feature>
<feature type="domain" description="Bacterial Ig" evidence="3">
    <location>
        <begin position="531"/>
        <end position="611"/>
    </location>
</feature>
<dbReference type="InterPro" id="IPR013783">
    <property type="entry name" value="Ig-like_fold"/>
</dbReference>
<keyword evidence="2" id="KW-0472">Membrane</keyword>
<feature type="domain" description="Bacterial Ig" evidence="3">
    <location>
        <begin position="889"/>
        <end position="971"/>
    </location>
</feature>
<feature type="domain" description="Bacterial Ig" evidence="3">
    <location>
        <begin position="442"/>
        <end position="522"/>
    </location>
</feature>
<dbReference type="Pfam" id="PF17936">
    <property type="entry name" value="Big_6"/>
    <property type="match status" value="28"/>
</dbReference>
<feature type="domain" description="Bacterial Ig" evidence="3">
    <location>
        <begin position="2330"/>
        <end position="2411"/>
    </location>
</feature>
<feature type="domain" description="Bacterial Ig" evidence="3">
    <location>
        <begin position="1703"/>
        <end position="1781"/>
    </location>
</feature>
<feature type="domain" description="Bacterial Ig" evidence="3">
    <location>
        <begin position="2603"/>
        <end position="2680"/>
    </location>
</feature>
<feature type="region of interest" description="Disordered" evidence="1">
    <location>
        <begin position="862"/>
        <end position="885"/>
    </location>
</feature>
<feature type="domain" description="Bacterial Ig" evidence="3">
    <location>
        <begin position="1523"/>
        <end position="1601"/>
    </location>
</feature>
<feature type="domain" description="Bacterial Ig" evidence="3">
    <location>
        <begin position="2243"/>
        <end position="2321"/>
    </location>
</feature>
<feature type="domain" description="Bacterial Ig" evidence="3">
    <location>
        <begin position="1163"/>
        <end position="1241"/>
    </location>
</feature>
<dbReference type="Pfam" id="PF20609">
    <property type="entry name" value="pAdhesive_17"/>
    <property type="match status" value="1"/>
</dbReference>
<feature type="region of interest" description="Disordered" evidence="1">
    <location>
        <begin position="2864"/>
        <end position="2896"/>
    </location>
</feature>
<dbReference type="Proteomes" id="UP000195139">
    <property type="component" value="Unassembled WGS sequence"/>
</dbReference>
<feature type="domain" description="Bacterial Ig" evidence="3">
    <location>
        <begin position="1429"/>
        <end position="1511"/>
    </location>
</feature>
<feature type="domain" description="Bacterial Ig" evidence="3">
    <location>
        <begin position="1069"/>
        <end position="1151"/>
    </location>
</feature>
<evidence type="ECO:0000313" key="6">
    <source>
        <dbReference type="Proteomes" id="UP000195139"/>
    </source>
</evidence>
<proteinExistence type="predicted"/>
<evidence type="ECO:0000256" key="1">
    <source>
        <dbReference type="SAM" id="MobiDB-lite"/>
    </source>
</evidence>
<sequence length="2935" mass="283271">MKNDKQKKKKINKSKKQNKYRALSLVLTSSLVIAPLTAPLSFYLPGGITASAAILDAEILSNITSSNNSGTTTANRWAADGSSQNVDFTISGSELIGGSVITSGTKQAVLAIPNELNGRVSPNGAAQIDTNVTLTVSDLTFLTGTLNAVNDLSTLLTNIVGGSLGSLTGVNLNLTTVNQKIDALNNLQNFGSAQFTSTATLSADGSYIQANIDDGLGLVLAQNVSSLLQDLKAAVDALQASGTSLPTNIIAGTINAALLPVKGAVDTAINLALPLVGLGGAGVNQLADASVLGSTTVTIPTTVVSPTSLSQNLDAKFVGTVVKADVIDVGLINTANGVSNIYYSGTAVVVAPPVVTGTSGNSTTGYTVTGTATAGNTVEIRNASGTVLGTAVADGSGNFTITIPQGQATASESLNAVAKSGANESIPTPFTTPADAAVIAPPVVTNTTGTSTTGYTVTGTATAGNTVEIRNSGGTVIGTGVADGSGNFTITIPQGQATASESLNAVAKSGANESIPTPFTTPADAAVIAPPVVTNTTGTSTTGYTVTGTATAGNTVEIRNSGGTVIGTGVADGSGNFTITIPQGQATASESLNAVATDGTSESTPTPFTTPADPVVVTAPTVDSVTGNSSTGYTVTGTATPGDVVTIKNSGGTVVGTATADPSGNYTVVIPVGSATPNEQLTATATDGAGNTSAGTSFTTPADPVVVPAPTVTGVTGTSATGYTVTGTATPGDTVSIKNTGGTVIGTAVADAGGNYTVTIPAGLATPVEQLKAVATDPSGNQSTATPFTTPADPVVVTAPTVDSVTGNSSTGYTVTGTAPAGDVVTIKNSGGTVVGTATADPSGNYTVVIPVGSATPNEQLTATATDGAGNTSAGTPFTTPADPVVVPAPTVTGVTGTSATGYTVTGTATPGDTVSIKNTGGTVIGTAVADAGGNYTVTIPAGLATPVEQLKAVATDPSGNQSTATPFTTPADPVIVTAPTVDSVTGNSSTGYTVTGTAPAGDVVTIKNSGGTVVGTATADPSGNYTVVIPVGSATPNEQLTATATDGAGNTSAGTPFTTPADPVVVPAPTVTGVTGTSATGYTVTGTATPGDTVSIKNTGGTVIGTAVADAGGNYTVTIPAGLATPVEQLKAVATDPSGNQSTATPFTTPADPVIVTAPTVDSVTGNSSTGYTVTGTAPAGDVVTIKNSGGTVVGTATADPSGNYTVVIPVGSATPNEQLTATATDGAGNTSAGTPFTTPADPVVVPAPTVTGVTGNSATGYTVTGTATPGDTVSIKNTGGTVIGTAVADAGGNYTVTIPAGLATPVEQLKAVATDPSGNQSTATPFTTPADPVVVTAPTVDSVTGNSSTGYTVTGTAPAGDVVTIKNSGGTVVGTATADPSGNYTVVIPVGSATPNEQLTATATDGAGNTSAGTPFTTPADPVVVPAPTVTGVTGTSATGYTVTGTATPGDTVSIKNTGGTVIGTAVADAGGNYTVTIPAGLATPVEQLKAVATDPSGNQSTATPFTTPADPVVVTAPTVDSVTGNSSTGYTVTGTAPAGDVVTIKNSGGTVVGTATADPSGNYTVVIPVGSATPNEQLTATATDGAGNTSAGTPFTTPADPVVVPAPTVTGVTGNSATGYTVTGTATPGDTVSIKNTGGTVIGTAVADAGGNYTVTIPAGLATPVEQLKAVATDPSGNQSTATPFTTPADPVVVTAPTVDSVTGNSSTGYTVTGTAPAGDVVTIKNSGGTVVGTATADPSGNYTVVIPVGSATPNEQLTATATDGAGNTSAGTPFTTPADPVVVPAPTVTGVTGTSATGYTVTGTATPGDTVSIKNTGGTVIGTAVADAGGNYTVTIPAGLATPVEQLKAVATDPSGNQSTATPFTTPADPVIVTAPTVDSVTGNSSTGYTVTGTAPAGDVVTIKNSGGTVVGTATADPSGNYTVVIPVGSATPNEQLTATATDGAGNTSAGTPFTTPADPVVVPAPTVTGVTGNSATGYTVTGTATPGDTVSIKNTGGTVIGTAVADAGGNYTVTIPAGLATPVEQLKAVATDPSGNQSTATPFTTPADPVVVTAPTVDSVTGNSSTGYTVTGTAPAGDVVTIKNSGGTVVGTATADPSGNYTVVIPVGSATPNEQLTATATDGAGNTSAGTPFTTPADPVVVPAPTVTGVTGTSATGYTVTGTATPGDTVSIKNTGGTVIGTAVADAGGNYTVTIPAGLATPVEQLKAVATDPSGNQSTATPFTTPADPVVVTAPTVDSVTGNSSTGYTVTGTAPAGDVVTIKNSGGTVVGTATADPSGNYTVVIPVGSATPNEQLTATATDGAGNTSAGTPFTTPADPVVVPAPTVTGVTGNSATGYTVTGTATPGDTVSIKNTGGTVIGTAVADAGGNYTVTIPAGLATPVEQLKAVATDPSGNQSTATPFTTPADPVVVTAPTVDSVTGNSSTGYTVTGTAPAGDVVTIKNSGGTVVGTATADPSGNYTVVIPVGSATPNEQLTATATDGAGNTSAGTPFTTPADPVVVPAPTVTGVTGTSATGYTVTGTATPGDTVSIKNTGGTVIGTAVADAGGNYTVTIPAGLATPVEQLKAVATDPSGNQSTATPFTTPADPVVVTAPTVDSVTGNSSSGYVVNGKATAGNTVEIRNTSGTVIGTVVADASGNYMVSIPVGSATQKEQLKAIAKDGAGNTSTATLFMTPADPAVIVATPTISKVTGSSLTGYTIIGKATPGNKVEIRNSDNELLGQAIAAADGGFTITLPIGLAVPNEQLTAIAKDSNNNQSAPAVFNLPNDPNTRSVKPPTVNSVTGSSTTGYTVNGTADPDYVINIYNPSGVMVATGEVDDSGNYSVKIPAGMAMPNEKDTAVAFDANGNRSIPTEFVIPADSGSNNGGNGSNGLLTNNGKSSSLGGTQKNLPNNGEIVSNWALLGSFLLAGLGLFSLKRRNKKKKNKSLS</sequence>
<feature type="region of interest" description="Disordered" evidence="1">
    <location>
        <begin position="2765"/>
        <end position="2792"/>
    </location>
</feature>
<feature type="transmembrane region" description="Helical" evidence="2">
    <location>
        <begin position="2903"/>
        <end position="2922"/>
    </location>
</feature>
<evidence type="ECO:0008006" key="7">
    <source>
        <dbReference type="Google" id="ProtNLM"/>
    </source>
</evidence>
<evidence type="ECO:0000259" key="3">
    <source>
        <dbReference type="Pfam" id="PF17936"/>
    </source>
</evidence>
<evidence type="ECO:0000256" key="2">
    <source>
        <dbReference type="SAM" id="Phobius"/>
    </source>
</evidence>
<feature type="domain" description="Bacterial Ig" evidence="3">
    <location>
        <begin position="2792"/>
        <end position="2864"/>
    </location>
</feature>
<dbReference type="EMBL" id="NGLE02000001">
    <property type="protein sequence ID" value="MEI5992544.1"/>
    <property type="molecule type" value="Genomic_DNA"/>
</dbReference>
<feature type="domain" description="Bacterial Ig" evidence="3">
    <location>
        <begin position="2423"/>
        <end position="2501"/>
    </location>
</feature>
<dbReference type="NCBIfam" id="NF033510">
    <property type="entry name" value="Ca_tandemer"/>
    <property type="match status" value="22"/>
</dbReference>
<feature type="domain" description="Bacterial Ig" evidence="3">
    <location>
        <begin position="803"/>
        <end position="881"/>
    </location>
</feature>